<keyword evidence="3" id="KW-1185">Reference proteome</keyword>
<organism evidence="2 3">
    <name type="scientific">Streptomyces indiaensis</name>
    <dbReference type="NCBI Taxonomy" id="284033"/>
    <lineage>
        <taxon>Bacteria</taxon>
        <taxon>Bacillati</taxon>
        <taxon>Actinomycetota</taxon>
        <taxon>Actinomycetes</taxon>
        <taxon>Kitasatosporales</taxon>
        <taxon>Streptomycetaceae</taxon>
        <taxon>Streptomyces</taxon>
    </lineage>
</organism>
<sequence>MTASAATSIVEAGARDVDLAVAVAVFVLVACCTVPGAVGFHLAGGQCVVTFFEGVRQFMVTNSTVIAVIVLLLLGASVRTGCPVSAADHAAWVVLSVVGRVQCIGVEGEQA</sequence>
<evidence type="ECO:0000313" key="3">
    <source>
        <dbReference type="Proteomes" id="UP001501474"/>
    </source>
</evidence>
<accession>A0ABP5QAD4</accession>
<evidence type="ECO:0000256" key="1">
    <source>
        <dbReference type="SAM" id="Phobius"/>
    </source>
</evidence>
<comment type="caution">
    <text evidence="2">The sequence shown here is derived from an EMBL/GenBank/DDBJ whole genome shotgun (WGS) entry which is preliminary data.</text>
</comment>
<keyword evidence="1" id="KW-1133">Transmembrane helix</keyword>
<dbReference type="EMBL" id="BAAART010000055">
    <property type="protein sequence ID" value="GAA2230288.1"/>
    <property type="molecule type" value="Genomic_DNA"/>
</dbReference>
<feature type="transmembrane region" description="Helical" evidence="1">
    <location>
        <begin position="55"/>
        <end position="76"/>
    </location>
</feature>
<protein>
    <submittedName>
        <fullName evidence="2">Uncharacterized protein</fullName>
    </submittedName>
</protein>
<name>A0ABP5QAD4_9ACTN</name>
<proteinExistence type="predicted"/>
<keyword evidence="1" id="KW-0812">Transmembrane</keyword>
<keyword evidence="1" id="KW-0472">Membrane</keyword>
<gene>
    <name evidence="2" type="ORF">GCM10010104_24470</name>
</gene>
<dbReference type="RefSeq" id="WP_344368405.1">
    <property type="nucleotide sequence ID" value="NZ_BAAART010000055.1"/>
</dbReference>
<dbReference type="Proteomes" id="UP001501474">
    <property type="component" value="Unassembled WGS sequence"/>
</dbReference>
<reference evidence="3" key="1">
    <citation type="journal article" date="2019" name="Int. J. Syst. Evol. Microbiol.">
        <title>The Global Catalogue of Microorganisms (GCM) 10K type strain sequencing project: providing services to taxonomists for standard genome sequencing and annotation.</title>
        <authorList>
            <consortium name="The Broad Institute Genomics Platform"/>
            <consortium name="The Broad Institute Genome Sequencing Center for Infectious Disease"/>
            <person name="Wu L."/>
            <person name="Ma J."/>
        </authorList>
    </citation>
    <scope>NUCLEOTIDE SEQUENCE [LARGE SCALE GENOMIC DNA]</scope>
    <source>
        <strain evidence="3">JCM 3053</strain>
    </source>
</reference>
<evidence type="ECO:0000313" key="2">
    <source>
        <dbReference type="EMBL" id="GAA2230288.1"/>
    </source>
</evidence>
<feature type="transmembrane region" description="Helical" evidence="1">
    <location>
        <begin position="20"/>
        <end position="43"/>
    </location>
</feature>